<proteinExistence type="predicted"/>
<organism evidence="2 3">
    <name type="scientific">Anopheles farauti</name>
    <dbReference type="NCBI Taxonomy" id="69004"/>
    <lineage>
        <taxon>Eukaryota</taxon>
        <taxon>Metazoa</taxon>
        <taxon>Ecdysozoa</taxon>
        <taxon>Arthropoda</taxon>
        <taxon>Hexapoda</taxon>
        <taxon>Insecta</taxon>
        <taxon>Pterygota</taxon>
        <taxon>Neoptera</taxon>
        <taxon>Endopterygota</taxon>
        <taxon>Diptera</taxon>
        <taxon>Nematocera</taxon>
        <taxon>Culicoidea</taxon>
        <taxon>Culicidae</taxon>
        <taxon>Anophelinae</taxon>
        <taxon>Anopheles</taxon>
    </lineage>
</organism>
<dbReference type="EnsemblMetazoa" id="AFAF009248-RA">
    <property type="protein sequence ID" value="AFAF009248-PA"/>
    <property type="gene ID" value="AFAF009248"/>
</dbReference>
<evidence type="ECO:0000313" key="2">
    <source>
        <dbReference type="EnsemblMetazoa" id="AFAF009248-PA"/>
    </source>
</evidence>
<evidence type="ECO:0000313" key="3">
    <source>
        <dbReference type="Proteomes" id="UP000075886"/>
    </source>
</evidence>
<dbReference type="EMBL" id="AXCN02000425">
    <property type="status" value="NOT_ANNOTATED_CDS"/>
    <property type="molecule type" value="Genomic_DNA"/>
</dbReference>
<dbReference type="Proteomes" id="UP000075886">
    <property type="component" value="Unassembled WGS sequence"/>
</dbReference>
<name>A0A182QFP9_9DIPT</name>
<evidence type="ECO:0000256" key="1">
    <source>
        <dbReference type="SAM" id="SignalP"/>
    </source>
</evidence>
<keyword evidence="3" id="KW-1185">Reference proteome</keyword>
<keyword evidence="1" id="KW-0732">Signal</keyword>
<reference evidence="2" key="2">
    <citation type="submission" date="2020-05" db="UniProtKB">
        <authorList>
            <consortium name="EnsemblMetazoa"/>
        </authorList>
    </citation>
    <scope>IDENTIFICATION</scope>
    <source>
        <strain evidence="2">FAR1</strain>
    </source>
</reference>
<feature type="signal peptide" evidence="1">
    <location>
        <begin position="1"/>
        <end position="23"/>
    </location>
</feature>
<dbReference type="STRING" id="69004.A0A182QFP9"/>
<sequence length="150" mass="17471">MAISVRSVWAAMLLISYVQTTVCTSETTPCNETGVCEAKLCSKLEYYDKLKQKCRDFPGGGFLIIMDHHNYNFHQYVYQCPPGTFFHPDLQKCSSSNKCYEAQEDILHNFSKEYFPECHILGQFRTAKDCSLYYRCVPNMDGSFYQIRYE</sequence>
<reference evidence="3" key="1">
    <citation type="submission" date="2014-01" db="EMBL/GenBank/DDBJ databases">
        <title>The Genome Sequence of Anopheles farauti FAR1 (V2).</title>
        <authorList>
            <consortium name="The Broad Institute Genomics Platform"/>
            <person name="Neafsey D.E."/>
            <person name="Besansky N."/>
            <person name="Howell P."/>
            <person name="Walton C."/>
            <person name="Young S.K."/>
            <person name="Zeng Q."/>
            <person name="Gargeya S."/>
            <person name="Fitzgerald M."/>
            <person name="Haas B."/>
            <person name="Abouelleil A."/>
            <person name="Allen A.W."/>
            <person name="Alvarado L."/>
            <person name="Arachchi H.M."/>
            <person name="Berlin A.M."/>
            <person name="Chapman S.B."/>
            <person name="Gainer-Dewar J."/>
            <person name="Goldberg J."/>
            <person name="Griggs A."/>
            <person name="Gujja S."/>
            <person name="Hansen M."/>
            <person name="Howarth C."/>
            <person name="Imamovic A."/>
            <person name="Ireland A."/>
            <person name="Larimer J."/>
            <person name="McCowan C."/>
            <person name="Murphy C."/>
            <person name="Pearson M."/>
            <person name="Poon T.W."/>
            <person name="Priest M."/>
            <person name="Roberts A."/>
            <person name="Saif S."/>
            <person name="Shea T."/>
            <person name="Sisk P."/>
            <person name="Sykes S."/>
            <person name="Wortman J."/>
            <person name="Nusbaum C."/>
            <person name="Birren B."/>
        </authorList>
    </citation>
    <scope>NUCLEOTIDE SEQUENCE [LARGE SCALE GENOMIC DNA]</scope>
    <source>
        <strain evidence="3">FAR1</strain>
    </source>
</reference>
<protein>
    <recommendedName>
        <fullName evidence="4">Chitin-binding type-2 domain-containing protein</fullName>
    </recommendedName>
</protein>
<dbReference type="AlphaFoldDB" id="A0A182QFP9"/>
<accession>A0A182QFP9</accession>
<feature type="chain" id="PRO_5008132831" description="Chitin-binding type-2 domain-containing protein" evidence="1">
    <location>
        <begin position="24"/>
        <end position="150"/>
    </location>
</feature>
<dbReference type="VEuPathDB" id="VectorBase:AFAF009248"/>
<evidence type="ECO:0008006" key="4">
    <source>
        <dbReference type="Google" id="ProtNLM"/>
    </source>
</evidence>